<evidence type="ECO:0000256" key="1">
    <source>
        <dbReference type="SAM" id="MobiDB-lite"/>
    </source>
</evidence>
<feature type="chain" id="PRO_5028890937" evidence="2">
    <location>
        <begin position="17"/>
        <end position="97"/>
    </location>
</feature>
<evidence type="ECO:0000313" key="3">
    <source>
        <dbReference type="EMBL" id="QLI68248.1"/>
    </source>
</evidence>
<dbReference type="RefSeq" id="XP_014545177.1">
    <property type="nucleotide sequence ID" value="XM_014689691.1"/>
</dbReference>
<feature type="compositionally biased region" description="Polar residues" evidence="1">
    <location>
        <begin position="51"/>
        <end position="64"/>
    </location>
</feature>
<dbReference type="KEGG" id="mbrn:26242518"/>
<dbReference type="AlphaFoldDB" id="A0A7D5Z6C5"/>
<organism evidence="3 4">
    <name type="scientific">Metarhizium brunneum</name>
    <dbReference type="NCBI Taxonomy" id="500148"/>
    <lineage>
        <taxon>Eukaryota</taxon>
        <taxon>Fungi</taxon>
        <taxon>Dikarya</taxon>
        <taxon>Ascomycota</taxon>
        <taxon>Pezizomycotina</taxon>
        <taxon>Sordariomycetes</taxon>
        <taxon>Hypocreomycetidae</taxon>
        <taxon>Hypocreales</taxon>
        <taxon>Clavicipitaceae</taxon>
        <taxon>Metarhizium</taxon>
    </lineage>
</organism>
<dbReference type="Proteomes" id="UP000510686">
    <property type="component" value="Chromosome 2"/>
</dbReference>
<proteinExistence type="predicted"/>
<dbReference type="GeneID" id="26242518"/>
<evidence type="ECO:0000313" key="4">
    <source>
        <dbReference type="Proteomes" id="UP000510686"/>
    </source>
</evidence>
<gene>
    <name evidence="3" type="ORF">G6M90_00g050750</name>
</gene>
<reference evidence="3 4" key="1">
    <citation type="submission" date="2020-07" db="EMBL/GenBank/DDBJ databases">
        <title>Telomere length de novo assembly of all 7 chromosomes of the fungus, Metarhizium brunneum, using a novel assembly pipeline.</title>
        <authorList>
            <person name="Saud z."/>
            <person name="Kortsinoglou A."/>
            <person name="Kouvelis V.N."/>
            <person name="Butt T.M."/>
        </authorList>
    </citation>
    <scope>NUCLEOTIDE SEQUENCE [LARGE SCALE GENOMIC DNA]</scope>
    <source>
        <strain evidence="3 4">4556</strain>
    </source>
</reference>
<protein>
    <submittedName>
        <fullName evidence="3">Uncharacterized protein</fullName>
    </submittedName>
</protein>
<keyword evidence="4" id="KW-1185">Reference proteome</keyword>
<accession>A0A7D5Z6C5</accession>
<evidence type="ECO:0000256" key="2">
    <source>
        <dbReference type="SAM" id="SignalP"/>
    </source>
</evidence>
<name>A0A7D5Z6C5_9HYPO</name>
<feature type="region of interest" description="Disordered" evidence="1">
    <location>
        <begin position="44"/>
        <end position="82"/>
    </location>
</feature>
<keyword evidence="2" id="KW-0732">Signal</keyword>
<dbReference type="EMBL" id="CP058933">
    <property type="protein sequence ID" value="QLI68248.1"/>
    <property type="molecule type" value="Genomic_DNA"/>
</dbReference>
<sequence>MKLSITLASIIVLVAAAPVEVRDPQPVRDRIDLDRGGFATGEYYNGVDLPPSNQGEFFSGTQRPSYDRGDFADEESTDEELYPNDFTLGRRKTAVIS</sequence>
<feature type="compositionally biased region" description="Acidic residues" evidence="1">
    <location>
        <begin position="72"/>
        <end position="82"/>
    </location>
</feature>
<feature type="signal peptide" evidence="2">
    <location>
        <begin position="1"/>
        <end position="16"/>
    </location>
</feature>